<evidence type="ECO:0000256" key="11">
    <source>
        <dbReference type="RuleBase" id="RU363036"/>
    </source>
</evidence>
<dbReference type="InterPro" id="IPR002306">
    <property type="entry name" value="Trp-tRNA-ligase"/>
</dbReference>
<dbReference type="InterPro" id="IPR002305">
    <property type="entry name" value="aa-tRNA-synth_Ic"/>
</dbReference>
<dbReference type="PRINTS" id="PR01039">
    <property type="entry name" value="TRNASYNTHTRP"/>
</dbReference>
<dbReference type="GO" id="GO:0004830">
    <property type="term" value="F:tryptophan-tRNA ligase activity"/>
    <property type="evidence" value="ECO:0007669"/>
    <property type="project" value="UniProtKB-UniRule"/>
</dbReference>
<dbReference type="AlphaFoldDB" id="M1M6L5"/>
<evidence type="ECO:0000256" key="2">
    <source>
        <dbReference type="ARBA" id="ARBA00013161"/>
    </source>
</evidence>
<evidence type="ECO:0000256" key="9">
    <source>
        <dbReference type="ARBA" id="ARBA00049929"/>
    </source>
</evidence>
<dbReference type="InterPro" id="IPR014729">
    <property type="entry name" value="Rossmann-like_a/b/a_fold"/>
</dbReference>
<evidence type="ECO:0000256" key="7">
    <source>
        <dbReference type="ARBA" id="ARBA00022917"/>
    </source>
</evidence>
<keyword evidence="3" id="KW-0963">Cytoplasm</keyword>
<dbReference type="Gene3D" id="1.10.240.10">
    <property type="entry name" value="Tyrosyl-Transfer RNA Synthetase"/>
    <property type="match status" value="1"/>
</dbReference>
<comment type="catalytic activity">
    <reaction evidence="9">
        <text>tRNA(Trp) + L-tryptophan + ATP = L-tryptophyl-tRNA(Trp) + AMP + diphosphate + H(+)</text>
        <dbReference type="Rhea" id="RHEA:24080"/>
        <dbReference type="Rhea" id="RHEA-COMP:9671"/>
        <dbReference type="Rhea" id="RHEA-COMP:9705"/>
        <dbReference type="ChEBI" id="CHEBI:15378"/>
        <dbReference type="ChEBI" id="CHEBI:30616"/>
        <dbReference type="ChEBI" id="CHEBI:33019"/>
        <dbReference type="ChEBI" id="CHEBI:57912"/>
        <dbReference type="ChEBI" id="CHEBI:78442"/>
        <dbReference type="ChEBI" id="CHEBI:78535"/>
        <dbReference type="ChEBI" id="CHEBI:456215"/>
        <dbReference type="EC" id="6.1.1.2"/>
    </reaction>
</comment>
<name>M1M6L5_9PROT</name>
<gene>
    <name evidence="12" type="ORF">CDEE_0722</name>
</gene>
<dbReference type="Pfam" id="PF00579">
    <property type="entry name" value="tRNA-synt_1b"/>
    <property type="match status" value="1"/>
</dbReference>
<dbReference type="eggNOG" id="COG0180">
    <property type="taxonomic scope" value="Bacteria"/>
</dbReference>
<protein>
    <recommendedName>
        <fullName evidence="2 10">Tryptophan--tRNA ligase</fullName>
        <ecNumber evidence="2 10">6.1.1.2</ecNumber>
    </recommendedName>
</protein>
<accession>M1M6L5</accession>
<dbReference type="GO" id="GO:0005524">
    <property type="term" value="F:ATP binding"/>
    <property type="evidence" value="ECO:0007669"/>
    <property type="project" value="UniProtKB-KW"/>
</dbReference>
<reference evidence="12 13" key="1">
    <citation type="journal article" date="2013" name="Genome Biol. Evol.">
        <title>Genome evolution and phylogenomic analysis of candidatus kinetoplastibacterium, the betaproteobacterial endosymbionts of strigomonas and angomonas.</title>
        <authorList>
            <person name="Alves J.M."/>
            <person name="Serrano M.G."/>
            <person name="Maia da Silva F."/>
            <person name="Voegtly L.J."/>
            <person name="Matveyev A.V."/>
            <person name="Teixeira M.M."/>
            <person name="Camargo E.P."/>
            <person name="Buck G.A."/>
        </authorList>
    </citation>
    <scope>NUCLEOTIDE SEQUENCE [LARGE SCALE GENOMIC DNA]</scope>
    <source>
        <strain evidence="12 13">TCC036E</strain>
    </source>
</reference>
<keyword evidence="5 11" id="KW-0547">Nucleotide-binding</keyword>
<dbReference type="SUPFAM" id="SSF52374">
    <property type="entry name" value="Nucleotidylyl transferase"/>
    <property type="match status" value="1"/>
</dbReference>
<dbReference type="Gene3D" id="3.40.50.620">
    <property type="entry name" value="HUPs"/>
    <property type="match status" value="1"/>
</dbReference>
<evidence type="ECO:0000313" key="13">
    <source>
        <dbReference type="Proteomes" id="UP000011686"/>
    </source>
</evidence>
<dbReference type="EMBL" id="CP003804">
    <property type="protein sequence ID" value="AGF47720.1"/>
    <property type="molecule type" value="Genomic_DNA"/>
</dbReference>
<dbReference type="FunFam" id="3.40.50.620:FF:000144">
    <property type="entry name" value="Tryptophan--tRNA ligase"/>
    <property type="match status" value="1"/>
</dbReference>
<evidence type="ECO:0000313" key="12">
    <source>
        <dbReference type="EMBL" id="AGF47720.1"/>
    </source>
</evidence>
<evidence type="ECO:0000256" key="5">
    <source>
        <dbReference type="ARBA" id="ARBA00022741"/>
    </source>
</evidence>
<dbReference type="PATRIC" id="fig|1208918.3.peg.420"/>
<comment type="similarity">
    <text evidence="1 11">Belongs to the class-I aminoacyl-tRNA synthetase family.</text>
</comment>
<dbReference type="STRING" id="1208918.CDEE_0722"/>
<dbReference type="HOGENOM" id="CLU_029244_5_1_4"/>
<dbReference type="PANTHER" id="PTHR43766">
    <property type="entry name" value="TRYPTOPHAN--TRNA LIGASE, MITOCHONDRIAL"/>
    <property type="match status" value="1"/>
</dbReference>
<dbReference type="EC" id="6.1.1.2" evidence="2 10"/>
<dbReference type="PANTHER" id="PTHR43766:SF1">
    <property type="entry name" value="TRYPTOPHAN--TRNA LIGASE, MITOCHONDRIAL"/>
    <property type="match status" value="1"/>
</dbReference>
<dbReference type="NCBIfam" id="TIGR00233">
    <property type="entry name" value="trpS"/>
    <property type="match status" value="1"/>
</dbReference>
<dbReference type="GO" id="GO:0006436">
    <property type="term" value="P:tryptophanyl-tRNA aminoacylation"/>
    <property type="evidence" value="ECO:0007669"/>
    <property type="project" value="UniProtKB-UniRule"/>
</dbReference>
<keyword evidence="6 11" id="KW-0067">ATP-binding</keyword>
<organism evidence="12 13">
    <name type="scientific">Candidatus Kinetoplastidibacterium crithidiae TCC036E</name>
    <dbReference type="NCBI Taxonomy" id="1208918"/>
    <lineage>
        <taxon>Bacteria</taxon>
        <taxon>Pseudomonadati</taxon>
        <taxon>Pseudomonadota</taxon>
        <taxon>Betaproteobacteria</taxon>
        <taxon>Candidatus Kinetoplastidibacterium</taxon>
    </lineage>
</organism>
<evidence type="ECO:0000256" key="3">
    <source>
        <dbReference type="ARBA" id="ARBA00022490"/>
    </source>
</evidence>
<keyword evidence="4 11" id="KW-0436">Ligase</keyword>
<dbReference type="Proteomes" id="UP000011686">
    <property type="component" value="Chromosome"/>
</dbReference>
<dbReference type="InterPro" id="IPR050203">
    <property type="entry name" value="Trp-tRNA_synthetase"/>
</dbReference>
<evidence type="ECO:0000256" key="6">
    <source>
        <dbReference type="ARBA" id="ARBA00022840"/>
    </source>
</evidence>
<dbReference type="GO" id="GO:0005829">
    <property type="term" value="C:cytosol"/>
    <property type="evidence" value="ECO:0007669"/>
    <property type="project" value="TreeGrafter"/>
</dbReference>
<keyword evidence="7 11" id="KW-0648">Protein biosynthesis</keyword>
<keyword evidence="8 11" id="KW-0030">Aminoacyl-tRNA synthetase</keyword>
<dbReference type="RefSeq" id="WP_015238438.1">
    <property type="nucleotide sequence ID" value="NC_020283.1"/>
</dbReference>
<evidence type="ECO:0000256" key="1">
    <source>
        <dbReference type="ARBA" id="ARBA00005594"/>
    </source>
</evidence>
<evidence type="ECO:0000256" key="10">
    <source>
        <dbReference type="NCBIfam" id="TIGR00233"/>
    </source>
</evidence>
<dbReference type="KEGG" id="kct:CDEE_0722"/>
<evidence type="ECO:0000256" key="8">
    <source>
        <dbReference type="ARBA" id="ARBA00023146"/>
    </source>
</evidence>
<dbReference type="FunFam" id="1.10.240.10:FF:000005">
    <property type="entry name" value="Tryptophan--tRNA ligase"/>
    <property type="match status" value="1"/>
</dbReference>
<proteinExistence type="inferred from homology"/>
<sequence length="444" mass="50147">MKTCIVTGITTSGTPHLGNYAGAIRPAIQASLHSDAESFFFLADYHALIKCWNPTRLYRSRLEIAATWLAAGLDVDRVVFYRQSDISEILELCWILTCSTAKGLMNRAHAYKALVSQNVSKGLDADDGVSMGLFSYPVLMAADILMFKANKVPVGKDQIQHLEMARDIAQKFNHLYNVNFFVLPEAFVVDNVATLPGLDGRKMSKSYNNTIPLFEGGTKNLRSSIMRIVTDSSKSGDPKNAEDSHLYILFRAFATEEESTLYKSSLNAGMSWGEAKNILYEKIESELLPMRERYNKLISQPDLIENILQAGSQKARCFSKRVIKDIRDIVGLRSLNIDICSSKKQFINNKNSNFDNNENKDPRFLCYRDDKGYFKFRLISSSGKDILKSRGSFSNASNVGSLIKDIKIFLQKIKSEKMNEFEYSPILDSYDLDCDIQELKRVIE</sequence>
<keyword evidence="13" id="KW-1185">Reference proteome</keyword>
<evidence type="ECO:0000256" key="4">
    <source>
        <dbReference type="ARBA" id="ARBA00022598"/>
    </source>
</evidence>
<dbReference type="CDD" id="cd00806">
    <property type="entry name" value="TrpRS_core"/>
    <property type="match status" value="1"/>
</dbReference>
<dbReference type="NCBIfam" id="NF008923">
    <property type="entry name" value="PRK12284.1"/>
    <property type="match status" value="1"/>
</dbReference>